<dbReference type="Gene3D" id="3.20.20.450">
    <property type="entry name" value="EAL domain"/>
    <property type="match status" value="1"/>
</dbReference>
<dbReference type="CDD" id="cd01949">
    <property type="entry name" value="GGDEF"/>
    <property type="match status" value="1"/>
</dbReference>
<name>A0A4Y8WB29_9VIBR</name>
<dbReference type="Pfam" id="PF00990">
    <property type="entry name" value="GGDEF"/>
    <property type="match status" value="1"/>
</dbReference>
<dbReference type="SUPFAM" id="SSF141868">
    <property type="entry name" value="EAL domain-like"/>
    <property type="match status" value="1"/>
</dbReference>
<organism evidence="4 5">
    <name type="scientific">Vibrio ouci</name>
    <dbReference type="NCBI Taxonomy" id="2499078"/>
    <lineage>
        <taxon>Bacteria</taxon>
        <taxon>Pseudomonadati</taxon>
        <taxon>Pseudomonadota</taxon>
        <taxon>Gammaproteobacteria</taxon>
        <taxon>Vibrionales</taxon>
        <taxon>Vibrionaceae</taxon>
        <taxon>Vibrio</taxon>
    </lineage>
</organism>
<evidence type="ECO:0000256" key="1">
    <source>
        <dbReference type="SAM" id="Phobius"/>
    </source>
</evidence>
<dbReference type="EMBL" id="SATR01000034">
    <property type="protein sequence ID" value="TFH90150.1"/>
    <property type="molecule type" value="Genomic_DNA"/>
</dbReference>
<proteinExistence type="predicted"/>
<accession>A0A4Y8WB29</accession>
<keyword evidence="5" id="KW-1185">Reference proteome</keyword>
<keyword evidence="1" id="KW-0812">Transmembrane</keyword>
<dbReference type="InterPro" id="IPR043128">
    <property type="entry name" value="Rev_trsase/Diguanyl_cyclase"/>
</dbReference>
<evidence type="ECO:0000259" key="2">
    <source>
        <dbReference type="PROSITE" id="PS50883"/>
    </source>
</evidence>
<dbReference type="Proteomes" id="UP000297753">
    <property type="component" value="Unassembled WGS sequence"/>
</dbReference>
<dbReference type="Gene3D" id="3.30.70.270">
    <property type="match status" value="1"/>
</dbReference>
<dbReference type="InterPro" id="IPR035919">
    <property type="entry name" value="EAL_sf"/>
</dbReference>
<dbReference type="PANTHER" id="PTHR33121:SF79">
    <property type="entry name" value="CYCLIC DI-GMP PHOSPHODIESTERASE PDED-RELATED"/>
    <property type="match status" value="1"/>
</dbReference>
<feature type="domain" description="EAL" evidence="2">
    <location>
        <begin position="271"/>
        <end position="524"/>
    </location>
</feature>
<dbReference type="RefSeq" id="WP_134836783.1">
    <property type="nucleotide sequence ID" value="NZ_SATR01000034.1"/>
</dbReference>
<feature type="domain" description="GGDEF" evidence="3">
    <location>
        <begin position="131"/>
        <end position="263"/>
    </location>
</feature>
<keyword evidence="1" id="KW-0472">Membrane</keyword>
<evidence type="ECO:0000313" key="5">
    <source>
        <dbReference type="Proteomes" id="UP000297753"/>
    </source>
</evidence>
<feature type="transmembrane region" description="Helical" evidence="1">
    <location>
        <begin position="33"/>
        <end position="58"/>
    </location>
</feature>
<dbReference type="InterPro" id="IPR000160">
    <property type="entry name" value="GGDEF_dom"/>
</dbReference>
<dbReference type="CDD" id="cd01948">
    <property type="entry name" value="EAL"/>
    <property type="match status" value="1"/>
</dbReference>
<dbReference type="SUPFAM" id="SSF55073">
    <property type="entry name" value="Nucleotide cyclase"/>
    <property type="match status" value="1"/>
</dbReference>
<sequence length="541" mass="60776">MFILAVTIIIIGIVFLVSGLAQAKKICAQTQHTGWRLLSLLIACFILGYSLVLGSLLIDKTVDAILFGLSMILFSGSIFVFMVTTFSLTTIQQLHMLAQEEKHNALHDPLTALPNRKHCIETVNFLVEDNIPFQLMLLDVVNFKQVNDGMGHFCGDQLLIQIGHRSRAHLSKGDFIARIGGDEFVVVMPNQSLDHALNIAHEINQSLKRPFSIDGFELTSSVIVGIGSYPKHGTSVDQIINAADVAMYWAKTNGNEVANFSSHMSQDARRKLQISRQIDQAIENNEFELFYQPIICLERDIVCSYEALMRWLDEDGKPITPSDFITIAEQSNKITSITEWMLDKVASDIEKLIKAGIHCPIHVNLSAKDLMSKNLENQLSRLAFLNKSFVNMVVLEITETTAINRLRSPATLLERLKQMGFRISLDDFGTGFSSLSLLRDLPVDQIKIDQSFVYQMQRNERNRSIVANSISLAHGLGYTVISEGVEHEEVVSILREYGCDYVQGYYYSPALPLERAINWTLSRDAEHYEQLAQHTVKKAAP</sequence>
<comment type="caution">
    <text evidence="4">The sequence shown here is derived from an EMBL/GenBank/DDBJ whole genome shotgun (WGS) entry which is preliminary data.</text>
</comment>
<dbReference type="SMART" id="SM00267">
    <property type="entry name" value="GGDEF"/>
    <property type="match status" value="1"/>
</dbReference>
<keyword evidence="1" id="KW-1133">Transmembrane helix</keyword>
<feature type="transmembrane region" description="Helical" evidence="1">
    <location>
        <begin position="65"/>
        <end position="88"/>
    </location>
</feature>
<dbReference type="SMART" id="SM00052">
    <property type="entry name" value="EAL"/>
    <property type="match status" value="1"/>
</dbReference>
<protein>
    <submittedName>
        <fullName evidence="4">Bifunctional diguanylate cyclase/phosphodiesterase</fullName>
    </submittedName>
</protein>
<dbReference type="InterPro" id="IPR029787">
    <property type="entry name" value="Nucleotide_cyclase"/>
</dbReference>
<dbReference type="AlphaFoldDB" id="A0A4Y8WB29"/>
<dbReference type="GO" id="GO:0071111">
    <property type="term" value="F:cyclic-guanylate-specific phosphodiesterase activity"/>
    <property type="evidence" value="ECO:0007669"/>
    <property type="project" value="InterPro"/>
</dbReference>
<dbReference type="PROSITE" id="PS50883">
    <property type="entry name" value="EAL"/>
    <property type="match status" value="1"/>
</dbReference>
<evidence type="ECO:0000259" key="3">
    <source>
        <dbReference type="PROSITE" id="PS50887"/>
    </source>
</evidence>
<dbReference type="PROSITE" id="PS50887">
    <property type="entry name" value="GGDEF"/>
    <property type="match status" value="1"/>
</dbReference>
<dbReference type="NCBIfam" id="TIGR00254">
    <property type="entry name" value="GGDEF"/>
    <property type="match status" value="1"/>
</dbReference>
<evidence type="ECO:0000313" key="4">
    <source>
        <dbReference type="EMBL" id="TFH90150.1"/>
    </source>
</evidence>
<dbReference type="OrthoDB" id="1316910at2"/>
<dbReference type="PANTHER" id="PTHR33121">
    <property type="entry name" value="CYCLIC DI-GMP PHOSPHODIESTERASE PDEF"/>
    <property type="match status" value="1"/>
</dbReference>
<reference evidence="4 5" key="1">
    <citation type="submission" date="2019-01" db="EMBL/GenBank/DDBJ databases">
        <title>Vibrio BEI176 sp. nov, a marine bacterium isolated from China: eastern marignal seas.</title>
        <authorList>
            <person name="Li B."/>
        </authorList>
    </citation>
    <scope>NUCLEOTIDE SEQUENCE [LARGE SCALE GENOMIC DNA]</scope>
    <source>
        <strain evidence="4 5">BEI176</strain>
    </source>
</reference>
<gene>
    <name evidence="4" type="ORF">ELS82_18450</name>
</gene>
<dbReference type="Pfam" id="PF00563">
    <property type="entry name" value="EAL"/>
    <property type="match status" value="1"/>
</dbReference>
<dbReference type="InterPro" id="IPR001633">
    <property type="entry name" value="EAL_dom"/>
</dbReference>
<dbReference type="InterPro" id="IPR050706">
    <property type="entry name" value="Cyclic-di-GMP_PDE-like"/>
</dbReference>